<reference evidence="4" key="1">
    <citation type="submission" date="2018-06" db="EMBL/GenBank/DDBJ databases">
        <authorList>
            <person name="Zhirakovskaya E."/>
        </authorList>
    </citation>
    <scope>NUCLEOTIDE SEQUENCE</scope>
</reference>
<dbReference type="SUPFAM" id="SSF55718">
    <property type="entry name" value="SCP-like"/>
    <property type="match status" value="1"/>
</dbReference>
<dbReference type="EMBL" id="UOGL01000654">
    <property type="protein sequence ID" value="VAX42413.1"/>
    <property type="molecule type" value="Genomic_DNA"/>
</dbReference>
<dbReference type="PANTHER" id="PTHR48079">
    <property type="entry name" value="PROTEIN YEEZ"/>
    <property type="match status" value="1"/>
</dbReference>
<dbReference type="Gene3D" id="3.40.50.720">
    <property type="entry name" value="NAD(P)-binding Rossmann-like Domain"/>
    <property type="match status" value="1"/>
</dbReference>
<proteinExistence type="predicted"/>
<dbReference type="Gene3D" id="3.30.1050.10">
    <property type="entry name" value="SCP2 sterol-binding domain"/>
    <property type="match status" value="1"/>
</dbReference>
<feature type="region of interest" description="Disordered" evidence="1">
    <location>
        <begin position="148"/>
        <end position="167"/>
    </location>
</feature>
<dbReference type="Pfam" id="PF07993">
    <property type="entry name" value="NAD_binding_4"/>
    <property type="match status" value="1"/>
</dbReference>
<dbReference type="AlphaFoldDB" id="A0A3B1DYU9"/>
<gene>
    <name evidence="4" type="ORF">MNBD_PLANCTO02-2152</name>
</gene>
<accession>A0A3B1DYU9</accession>
<evidence type="ECO:0008006" key="5">
    <source>
        <dbReference type="Google" id="ProtNLM"/>
    </source>
</evidence>
<dbReference type="InterPro" id="IPR051783">
    <property type="entry name" value="NAD(P)-dependent_oxidoreduct"/>
</dbReference>
<sequence>MEANQHIFLTGATGLIGQYLLRNFLLCKCSVTVLVRPTEHDSGRDRIEKVFDHFQLSGQLKDNLHIIEGELPYCKPDTTDRKKIAACNIVVHSAASLSFHKDARGEPWETNVEGTESLLQIATSLGVKRWIQISTAYVCGRQQGVVLEEPQSKSEPQNHYEASKRQAEEMIRNHPDLDWTILRPGIVVGDSQTGFTSTYQGIYRCLQSVAFLSKRIQIEDAGDRKMPLRFALSGNEQTNLIPVDWVAEAVTQLTLHADSSRKHFHLTPNAPITAKKLVDAVQEFYDISGIEFVGEETDISGKQNVFERIFERETKRLGPYFQNDPQFDRTTLDELCPHLKEVAIDDQFIKKLLTFAEDDQWAKSKRWKNNDSKRFNCKNFFEVYFPRAADDSQLVRIHDLNTRIGFEVTGEDGGLWVCELSRGNVKSISPTTHFTDKIDFLYKTDVTTLEEIVTGKISARDAFFKQRIDIQGDVERALLLSLLLEDLLREIPYQTETTSVKPLENICA</sequence>
<dbReference type="InterPro" id="IPR036527">
    <property type="entry name" value="SCP2_sterol-bd_dom_sf"/>
</dbReference>
<dbReference type="PANTHER" id="PTHR48079:SF6">
    <property type="entry name" value="NAD(P)-BINDING DOMAIN-CONTAINING PROTEIN-RELATED"/>
    <property type="match status" value="1"/>
</dbReference>
<protein>
    <recommendedName>
        <fullName evidence="5">Thioester reductase (TE) domain-containing protein</fullName>
    </recommendedName>
</protein>
<evidence type="ECO:0000256" key="1">
    <source>
        <dbReference type="SAM" id="MobiDB-lite"/>
    </source>
</evidence>
<dbReference type="InterPro" id="IPR013120">
    <property type="entry name" value="FAR_NAD-bd"/>
</dbReference>
<dbReference type="SUPFAM" id="SSF51735">
    <property type="entry name" value="NAD(P)-binding Rossmann-fold domains"/>
    <property type="match status" value="1"/>
</dbReference>
<feature type="compositionally biased region" description="Basic and acidic residues" evidence="1">
    <location>
        <begin position="150"/>
        <end position="167"/>
    </location>
</feature>
<dbReference type="InterPro" id="IPR003033">
    <property type="entry name" value="SCP2_sterol-bd_dom"/>
</dbReference>
<evidence type="ECO:0000313" key="4">
    <source>
        <dbReference type="EMBL" id="VAX42413.1"/>
    </source>
</evidence>
<evidence type="ECO:0000259" key="3">
    <source>
        <dbReference type="Pfam" id="PF07993"/>
    </source>
</evidence>
<name>A0A3B1DYU9_9ZZZZ</name>
<dbReference type="InterPro" id="IPR036291">
    <property type="entry name" value="NAD(P)-bd_dom_sf"/>
</dbReference>
<feature type="domain" description="SCP2" evidence="2">
    <location>
        <begin position="390"/>
        <end position="484"/>
    </location>
</feature>
<dbReference type="GO" id="GO:0005737">
    <property type="term" value="C:cytoplasm"/>
    <property type="evidence" value="ECO:0007669"/>
    <property type="project" value="TreeGrafter"/>
</dbReference>
<evidence type="ECO:0000259" key="2">
    <source>
        <dbReference type="Pfam" id="PF02036"/>
    </source>
</evidence>
<dbReference type="GO" id="GO:0004029">
    <property type="term" value="F:aldehyde dehydrogenase (NAD+) activity"/>
    <property type="evidence" value="ECO:0007669"/>
    <property type="project" value="TreeGrafter"/>
</dbReference>
<feature type="domain" description="Thioester reductase (TE)" evidence="3">
    <location>
        <begin position="9"/>
        <end position="250"/>
    </location>
</feature>
<dbReference type="Pfam" id="PF02036">
    <property type="entry name" value="SCP2"/>
    <property type="match status" value="1"/>
</dbReference>
<organism evidence="4">
    <name type="scientific">hydrothermal vent metagenome</name>
    <dbReference type="NCBI Taxonomy" id="652676"/>
    <lineage>
        <taxon>unclassified sequences</taxon>
        <taxon>metagenomes</taxon>
        <taxon>ecological metagenomes</taxon>
    </lineage>
</organism>